<name>A0A5B7GGX0_PORTR</name>
<evidence type="ECO:0000313" key="2">
    <source>
        <dbReference type="EMBL" id="MPC59351.1"/>
    </source>
</evidence>
<dbReference type="AlphaFoldDB" id="A0A5B7GGX0"/>
<keyword evidence="3" id="KW-1185">Reference proteome</keyword>
<dbReference type="EMBL" id="VSRR010016483">
    <property type="protein sequence ID" value="MPC59351.1"/>
    <property type="molecule type" value="Genomic_DNA"/>
</dbReference>
<proteinExistence type="predicted"/>
<evidence type="ECO:0000256" key="1">
    <source>
        <dbReference type="SAM" id="Phobius"/>
    </source>
</evidence>
<reference evidence="2 3" key="1">
    <citation type="submission" date="2019-05" db="EMBL/GenBank/DDBJ databases">
        <title>Another draft genome of Portunus trituberculatus and its Hox gene families provides insights of decapod evolution.</title>
        <authorList>
            <person name="Jeong J.-H."/>
            <person name="Song I."/>
            <person name="Kim S."/>
            <person name="Choi T."/>
            <person name="Kim D."/>
            <person name="Ryu S."/>
            <person name="Kim W."/>
        </authorList>
    </citation>
    <scope>NUCLEOTIDE SEQUENCE [LARGE SCALE GENOMIC DNA]</scope>
    <source>
        <tissue evidence="2">Muscle</tissue>
    </source>
</reference>
<dbReference type="Proteomes" id="UP000324222">
    <property type="component" value="Unassembled WGS sequence"/>
</dbReference>
<accession>A0A5B7GGX0</accession>
<comment type="caution">
    <text evidence="2">The sequence shown here is derived from an EMBL/GenBank/DDBJ whole genome shotgun (WGS) entry which is preliminary data.</text>
</comment>
<keyword evidence="1" id="KW-0812">Transmembrane</keyword>
<protein>
    <submittedName>
        <fullName evidence="2">Uncharacterized protein</fullName>
    </submittedName>
</protein>
<feature type="transmembrane region" description="Helical" evidence="1">
    <location>
        <begin position="18"/>
        <end position="38"/>
    </location>
</feature>
<sequence length="40" mass="4341">MAVHMVIYKALSSPFLQPSLYCSDTVLPVILVILGLCAHP</sequence>
<keyword evidence="1" id="KW-1133">Transmembrane helix</keyword>
<evidence type="ECO:0000313" key="3">
    <source>
        <dbReference type="Proteomes" id="UP000324222"/>
    </source>
</evidence>
<gene>
    <name evidence="2" type="ORF">E2C01_053368</name>
</gene>
<organism evidence="2 3">
    <name type="scientific">Portunus trituberculatus</name>
    <name type="common">Swimming crab</name>
    <name type="synonym">Neptunus trituberculatus</name>
    <dbReference type="NCBI Taxonomy" id="210409"/>
    <lineage>
        <taxon>Eukaryota</taxon>
        <taxon>Metazoa</taxon>
        <taxon>Ecdysozoa</taxon>
        <taxon>Arthropoda</taxon>
        <taxon>Crustacea</taxon>
        <taxon>Multicrustacea</taxon>
        <taxon>Malacostraca</taxon>
        <taxon>Eumalacostraca</taxon>
        <taxon>Eucarida</taxon>
        <taxon>Decapoda</taxon>
        <taxon>Pleocyemata</taxon>
        <taxon>Brachyura</taxon>
        <taxon>Eubrachyura</taxon>
        <taxon>Portunoidea</taxon>
        <taxon>Portunidae</taxon>
        <taxon>Portuninae</taxon>
        <taxon>Portunus</taxon>
    </lineage>
</organism>
<keyword evidence="1" id="KW-0472">Membrane</keyword>